<reference evidence="2 3" key="1">
    <citation type="submission" date="2019-02" db="EMBL/GenBank/DDBJ databases">
        <title>Deep-cultivation of Planctomycetes and their phenomic and genomic characterization uncovers novel biology.</title>
        <authorList>
            <person name="Wiegand S."/>
            <person name="Jogler M."/>
            <person name="Boedeker C."/>
            <person name="Pinto D."/>
            <person name="Vollmers J."/>
            <person name="Rivas-Marin E."/>
            <person name="Kohn T."/>
            <person name="Peeters S.H."/>
            <person name="Heuer A."/>
            <person name="Rast P."/>
            <person name="Oberbeckmann S."/>
            <person name="Bunk B."/>
            <person name="Jeske O."/>
            <person name="Meyerdierks A."/>
            <person name="Storesund J.E."/>
            <person name="Kallscheuer N."/>
            <person name="Luecker S."/>
            <person name="Lage O.M."/>
            <person name="Pohl T."/>
            <person name="Merkel B.J."/>
            <person name="Hornburger P."/>
            <person name="Mueller R.-W."/>
            <person name="Bruemmer F."/>
            <person name="Labrenz M."/>
            <person name="Spormann A.M."/>
            <person name="Op Den Camp H."/>
            <person name="Overmann J."/>
            <person name="Amann R."/>
            <person name="Jetten M.S.M."/>
            <person name="Mascher T."/>
            <person name="Medema M.H."/>
            <person name="Devos D.P."/>
            <person name="Kaster A.-K."/>
            <person name="Ovreas L."/>
            <person name="Rohde M."/>
            <person name="Galperin M.Y."/>
            <person name="Jogler C."/>
        </authorList>
    </citation>
    <scope>NUCLEOTIDE SEQUENCE [LARGE SCALE GENOMIC DNA]</scope>
    <source>
        <strain evidence="2 3">V7</strain>
    </source>
</reference>
<dbReference type="EMBL" id="SJPZ01000001">
    <property type="protein sequence ID" value="TWU66966.1"/>
    <property type="molecule type" value="Genomic_DNA"/>
</dbReference>
<dbReference type="Gene3D" id="3.40.50.280">
    <property type="entry name" value="Cobalamin-binding domain"/>
    <property type="match status" value="1"/>
</dbReference>
<dbReference type="Pfam" id="PF12728">
    <property type="entry name" value="HTH_17"/>
    <property type="match status" value="1"/>
</dbReference>
<dbReference type="Gene3D" id="1.10.1240.10">
    <property type="entry name" value="Methionine synthase domain"/>
    <property type="match status" value="1"/>
</dbReference>
<dbReference type="SUPFAM" id="SSF52242">
    <property type="entry name" value="Cobalamin (vitamin B12)-binding domain"/>
    <property type="match status" value="1"/>
</dbReference>
<protein>
    <submittedName>
        <fullName evidence="2">B12 binding domain protein</fullName>
    </submittedName>
</protein>
<dbReference type="InterPro" id="IPR041657">
    <property type="entry name" value="HTH_17"/>
</dbReference>
<proteinExistence type="predicted"/>
<dbReference type="Pfam" id="PF02607">
    <property type="entry name" value="B12-binding_2"/>
    <property type="match status" value="1"/>
</dbReference>
<dbReference type="InterPro" id="IPR036594">
    <property type="entry name" value="Meth_synthase_dom"/>
</dbReference>
<dbReference type="InterPro" id="IPR036724">
    <property type="entry name" value="Cobalamin-bd_sf"/>
</dbReference>
<dbReference type="InterPro" id="IPR009061">
    <property type="entry name" value="DNA-bd_dom_put_sf"/>
</dbReference>
<dbReference type="OrthoDB" id="264258at2"/>
<dbReference type="Proteomes" id="UP000316476">
    <property type="component" value="Unassembled WGS sequence"/>
</dbReference>
<evidence type="ECO:0000259" key="1">
    <source>
        <dbReference type="PROSITE" id="PS51332"/>
    </source>
</evidence>
<dbReference type="GO" id="GO:0046872">
    <property type="term" value="F:metal ion binding"/>
    <property type="evidence" value="ECO:0007669"/>
    <property type="project" value="InterPro"/>
</dbReference>
<dbReference type="InterPro" id="IPR003759">
    <property type="entry name" value="Cbl-bd_cap"/>
</dbReference>
<dbReference type="RefSeq" id="WP_146413479.1">
    <property type="nucleotide sequence ID" value="NZ_SJPZ01000001.1"/>
</dbReference>
<name>A0A5C6FX54_9PLAN</name>
<dbReference type="SUPFAM" id="SSF46955">
    <property type="entry name" value="Putative DNA-binding domain"/>
    <property type="match status" value="1"/>
</dbReference>
<dbReference type="CDD" id="cd04762">
    <property type="entry name" value="HTH_MerR-trunc"/>
    <property type="match status" value="1"/>
</dbReference>
<accession>A0A5C6FX54</accession>
<dbReference type="PROSITE" id="PS51332">
    <property type="entry name" value="B12_BINDING"/>
    <property type="match status" value="1"/>
</dbReference>
<feature type="domain" description="B12-binding" evidence="1">
    <location>
        <begin position="171"/>
        <end position="297"/>
    </location>
</feature>
<dbReference type="Gene3D" id="1.10.1660.10">
    <property type="match status" value="1"/>
</dbReference>
<evidence type="ECO:0000313" key="3">
    <source>
        <dbReference type="Proteomes" id="UP000316476"/>
    </source>
</evidence>
<evidence type="ECO:0000313" key="2">
    <source>
        <dbReference type="EMBL" id="TWU66966.1"/>
    </source>
</evidence>
<organism evidence="2 3">
    <name type="scientific">Crateriforma conspicua</name>
    <dbReference type="NCBI Taxonomy" id="2527996"/>
    <lineage>
        <taxon>Bacteria</taxon>
        <taxon>Pseudomonadati</taxon>
        <taxon>Planctomycetota</taxon>
        <taxon>Planctomycetia</taxon>
        <taxon>Planctomycetales</taxon>
        <taxon>Planctomycetaceae</taxon>
        <taxon>Crateriforma</taxon>
    </lineage>
</organism>
<dbReference type="GO" id="GO:0031419">
    <property type="term" value="F:cobalamin binding"/>
    <property type="evidence" value="ECO:0007669"/>
    <property type="project" value="InterPro"/>
</dbReference>
<dbReference type="AlphaFoldDB" id="A0A5C6FX54"/>
<dbReference type="Pfam" id="PF02310">
    <property type="entry name" value="B12-binding"/>
    <property type="match status" value="1"/>
</dbReference>
<gene>
    <name evidence="2" type="ORF">V7x_25380</name>
</gene>
<dbReference type="InterPro" id="IPR006158">
    <property type="entry name" value="Cobalamin-bd"/>
</dbReference>
<comment type="caution">
    <text evidence="2">The sequence shown here is derived from an EMBL/GenBank/DDBJ whole genome shotgun (WGS) entry which is preliminary data.</text>
</comment>
<sequence length="297" mass="32727">MAARQPQYSPKQIAQAMQVSESSVKRWCDRGLIPTIRTVGGHRRITLDALQHFLASQNRSLSQPEVLGLPVLPPNRRTQIGNASDPLQQQFRDSLAAGDERRCRDLLARRIDAGMTRSEAAENLITDAMHGFGRAWECNELDVYQERRGCDIAMRLIYDLRSQMPDPPAGAPVAIGGSPEGDPYQLPTAMVELALREVGWRATSLGASVPMDSFVQAAHDYSPQLVWMSVSVVADAANFVAAQVRLAEAIGENVPLLIGGRALSDQLRPRLRYTAHCDGLRHLVELAAMMRLNLGRN</sequence>